<feature type="compositionally biased region" description="Low complexity" evidence="2">
    <location>
        <begin position="1"/>
        <end position="13"/>
    </location>
</feature>
<dbReference type="NCBIfam" id="TIGR00106">
    <property type="entry name" value="MTH1187 family thiamine-binding protein"/>
    <property type="match status" value="1"/>
</dbReference>
<evidence type="ECO:0000256" key="2">
    <source>
        <dbReference type="SAM" id="MobiDB-lite"/>
    </source>
</evidence>
<dbReference type="PANTHER" id="PTHR33777:SF1">
    <property type="entry name" value="UPF0045 PROTEIN ECM15"/>
    <property type="match status" value="1"/>
</dbReference>
<dbReference type="InterPro" id="IPR002767">
    <property type="entry name" value="Thiamine_BP"/>
</dbReference>
<dbReference type="AlphaFoldDB" id="A0AAV0AEV1"/>
<organism evidence="4 5">
    <name type="scientific">Phakopsora pachyrhizi</name>
    <name type="common">Asian soybean rust disease fungus</name>
    <dbReference type="NCBI Taxonomy" id="170000"/>
    <lineage>
        <taxon>Eukaryota</taxon>
        <taxon>Fungi</taxon>
        <taxon>Dikarya</taxon>
        <taxon>Basidiomycota</taxon>
        <taxon>Pucciniomycotina</taxon>
        <taxon>Pucciniomycetes</taxon>
        <taxon>Pucciniales</taxon>
        <taxon>Phakopsoraceae</taxon>
        <taxon>Phakopsora</taxon>
    </lineage>
</organism>
<dbReference type="EMBL" id="CALTRL010000109">
    <property type="protein sequence ID" value="CAH7666426.1"/>
    <property type="molecule type" value="Genomic_DNA"/>
</dbReference>
<gene>
    <name evidence="4" type="ORF">PPACK8108_LOCUS779</name>
</gene>
<dbReference type="PANTHER" id="PTHR33777">
    <property type="entry name" value="UPF0045 PROTEIN ECM15"/>
    <property type="match status" value="1"/>
</dbReference>
<evidence type="ECO:0000259" key="3">
    <source>
        <dbReference type="Pfam" id="PF01910"/>
    </source>
</evidence>
<keyword evidence="5" id="KW-1185">Reference proteome</keyword>
<accession>A0AAV0AEV1</accession>
<dbReference type="Pfam" id="PF01910">
    <property type="entry name" value="Thiamine_BP"/>
    <property type="match status" value="1"/>
</dbReference>
<dbReference type="Proteomes" id="UP001153365">
    <property type="component" value="Unassembled WGS sequence"/>
</dbReference>
<sequence length="135" mass="14877">MNNSNSNSNSNSNRKFSEEGRQSVRTYSSIKSCTADFCLIPIGGDDGSSVGRYIAECQRVLEKTGLEYKLHGYGTGIEGDWDEVMSAIKACHQAVHDMGCPRVATDIRIGTRMDKKSSLDLKVKSVENHLSNNQK</sequence>
<dbReference type="GO" id="GO:0005829">
    <property type="term" value="C:cytosol"/>
    <property type="evidence" value="ECO:0007669"/>
    <property type="project" value="TreeGrafter"/>
</dbReference>
<dbReference type="SUPFAM" id="SSF89957">
    <property type="entry name" value="MTH1187/YkoF-like"/>
    <property type="match status" value="1"/>
</dbReference>
<name>A0AAV0AEV1_PHAPC</name>
<proteinExistence type="inferred from homology"/>
<comment type="similarity">
    <text evidence="1">Belongs to the UPF0045 family.</text>
</comment>
<evidence type="ECO:0000313" key="5">
    <source>
        <dbReference type="Proteomes" id="UP001153365"/>
    </source>
</evidence>
<feature type="domain" description="Thiamine-binding protein" evidence="3">
    <location>
        <begin position="35"/>
        <end position="127"/>
    </location>
</feature>
<evidence type="ECO:0000313" key="4">
    <source>
        <dbReference type="EMBL" id="CAH7666426.1"/>
    </source>
</evidence>
<dbReference type="InterPro" id="IPR029756">
    <property type="entry name" value="MTH1187/YkoF-like"/>
</dbReference>
<dbReference type="Gene3D" id="3.30.70.930">
    <property type="match status" value="1"/>
</dbReference>
<feature type="region of interest" description="Disordered" evidence="2">
    <location>
        <begin position="1"/>
        <end position="21"/>
    </location>
</feature>
<comment type="caution">
    <text evidence="4">The sequence shown here is derived from an EMBL/GenBank/DDBJ whole genome shotgun (WGS) entry which is preliminary data.</text>
</comment>
<protein>
    <recommendedName>
        <fullName evidence="3">Thiamine-binding protein domain-containing protein</fullName>
    </recommendedName>
</protein>
<reference evidence="4" key="1">
    <citation type="submission" date="2022-06" db="EMBL/GenBank/DDBJ databases">
        <authorList>
            <consortium name="SYNGENTA / RWTH Aachen University"/>
        </authorList>
    </citation>
    <scope>NUCLEOTIDE SEQUENCE</scope>
</reference>
<dbReference type="InterPro" id="IPR051614">
    <property type="entry name" value="UPF0045_domain"/>
</dbReference>
<evidence type="ECO:0000256" key="1">
    <source>
        <dbReference type="ARBA" id="ARBA00010272"/>
    </source>
</evidence>